<evidence type="ECO:0000313" key="3">
    <source>
        <dbReference type="Proteomes" id="UP000692954"/>
    </source>
</evidence>
<dbReference type="Proteomes" id="UP000692954">
    <property type="component" value="Unassembled WGS sequence"/>
</dbReference>
<gene>
    <name evidence="2" type="ORF">PSON_ATCC_30995.1.T0320165</name>
</gene>
<evidence type="ECO:0000313" key="2">
    <source>
        <dbReference type="EMBL" id="CAD8074568.1"/>
    </source>
</evidence>
<keyword evidence="3" id="KW-1185">Reference proteome</keyword>
<feature type="coiled-coil region" evidence="1">
    <location>
        <begin position="20"/>
        <end position="60"/>
    </location>
</feature>
<proteinExistence type="predicted"/>
<keyword evidence="1" id="KW-0175">Coiled coil</keyword>
<name>A0A8S1M1C5_9CILI</name>
<dbReference type="AlphaFoldDB" id="A0A8S1M1C5"/>
<accession>A0A8S1M1C5</accession>
<organism evidence="2 3">
    <name type="scientific">Paramecium sonneborni</name>
    <dbReference type="NCBI Taxonomy" id="65129"/>
    <lineage>
        <taxon>Eukaryota</taxon>
        <taxon>Sar</taxon>
        <taxon>Alveolata</taxon>
        <taxon>Ciliophora</taxon>
        <taxon>Intramacronucleata</taxon>
        <taxon>Oligohymenophorea</taxon>
        <taxon>Peniculida</taxon>
        <taxon>Parameciidae</taxon>
        <taxon>Paramecium</taxon>
    </lineage>
</organism>
<comment type="caution">
    <text evidence="2">The sequence shown here is derived from an EMBL/GenBank/DDBJ whole genome shotgun (WGS) entry which is preliminary data.</text>
</comment>
<reference evidence="2" key="1">
    <citation type="submission" date="2021-01" db="EMBL/GenBank/DDBJ databases">
        <authorList>
            <consortium name="Genoscope - CEA"/>
            <person name="William W."/>
        </authorList>
    </citation>
    <scope>NUCLEOTIDE SEQUENCE</scope>
</reference>
<evidence type="ECO:0000256" key="1">
    <source>
        <dbReference type="SAM" id="Coils"/>
    </source>
</evidence>
<sequence>MIKGFANSSLSHQYIGINVLQWIKQQLKQLKHQIEEQQKIERIQGKLVDIQNQLKNKNFQEEKIALI</sequence>
<dbReference type="EMBL" id="CAJJDN010000032">
    <property type="protein sequence ID" value="CAD8074568.1"/>
    <property type="molecule type" value="Genomic_DNA"/>
</dbReference>
<protein>
    <submittedName>
        <fullName evidence="2">Uncharacterized protein</fullName>
    </submittedName>
</protein>